<protein>
    <submittedName>
        <fullName evidence="3">Uncharacterized protein</fullName>
    </submittedName>
</protein>
<dbReference type="Gene3D" id="3.40.50.150">
    <property type="entry name" value="Vaccinia Virus protein VP39"/>
    <property type="match status" value="1"/>
</dbReference>
<evidence type="ECO:0000256" key="2">
    <source>
        <dbReference type="SAM" id="SignalP"/>
    </source>
</evidence>
<evidence type="ECO:0000256" key="1">
    <source>
        <dbReference type="SAM" id="MobiDB-lite"/>
    </source>
</evidence>
<feature type="region of interest" description="Disordered" evidence="1">
    <location>
        <begin position="31"/>
        <end position="51"/>
    </location>
</feature>
<dbReference type="SUPFAM" id="SSF53335">
    <property type="entry name" value="S-adenosyl-L-methionine-dependent methyltransferases"/>
    <property type="match status" value="1"/>
</dbReference>
<dbReference type="InterPro" id="IPR029063">
    <property type="entry name" value="SAM-dependent_MTases_sf"/>
</dbReference>
<feature type="chain" id="PRO_5047399389" evidence="2">
    <location>
        <begin position="19"/>
        <end position="481"/>
    </location>
</feature>
<accession>A0ABP0JB21</accession>
<keyword evidence="2" id="KW-0732">Signal</keyword>
<feature type="signal peptide" evidence="2">
    <location>
        <begin position="1"/>
        <end position="18"/>
    </location>
</feature>
<reference evidence="3 4" key="1">
    <citation type="submission" date="2024-02" db="EMBL/GenBank/DDBJ databases">
        <authorList>
            <person name="Chen Y."/>
            <person name="Shah S."/>
            <person name="Dougan E. K."/>
            <person name="Thang M."/>
            <person name="Chan C."/>
        </authorList>
    </citation>
    <scope>NUCLEOTIDE SEQUENCE [LARGE SCALE GENOMIC DNA]</scope>
</reference>
<proteinExistence type="predicted"/>
<evidence type="ECO:0000313" key="4">
    <source>
        <dbReference type="Proteomes" id="UP001642484"/>
    </source>
</evidence>
<dbReference type="Proteomes" id="UP001642484">
    <property type="component" value="Unassembled WGS sequence"/>
</dbReference>
<dbReference type="EMBL" id="CAXAMN010004914">
    <property type="protein sequence ID" value="CAK9011579.1"/>
    <property type="molecule type" value="Genomic_DNA"/>
</dbReference>
<sequence>MIGRILMLAGGWLPLQLAMVDESGRYYAGSGVPDLIPPEPSEQDRNASVDLSKQPVEKLSRLLYYELFKLDKSGRERDLPLAEYSSMAQDMPCANRLLAMTEESKRLAEDVNQLHLNVTGTSGLYWTLHKYPEEHSWAWLLSHTQDRVMRKVWQYFVRLQTIAVPDDAHCVSANLRTVLMTAAATWKRILGEHTALLWNSVAFGVLGDVTSWRDLDDEGQAADEPGGPPPNVSWSENLIFSNMFISSVHKFLEFHSNELTAAVYQELMHMQHAEKRGLVYDFSAGEEHRQSEEGVYSSFEFLRRQTFNGWGLDKGLMRGFLRYCLKPGYGSAPKSSVGDFGAGGGQYSAWLNDTGLVEALAFDTTLSVADITGGAVQEVDLMKPDLDLRRQFDWVICLDVGSLLPKQKAVMLLNNIKRHAKAGGGLLLNWGTASSEKSIGEDTRLFVEKETGFSFDEQRTQQVRLAAETSKFKTNVMVFQA</sequence>
<evidence type="ECO:0000313" key="3">
    <source>
        <dbReference type="EMBL" id="CAK9011579.1"/>
    </source>
</evidence>
<comment type="caution">
    <text evidence="3">The sequence shown here is derived from an EMBL/GenBank/DDBJ whole genome shotgun (WGS) entry which is preliminary data.</text>
</comment>
<keyword evidence="4" id="KW-1185">Reference proteome</keyword>
<name>A0ABP0JB21_9DINO</name>
<organism evidence="3 4">
    <name type="scientific">Durusdinium trenchii</name>
    <dbReference type="NCBI Taxonomy" id="1381693"/>
    <lineage>
        <taxon>Eukaryota</taxon>
        <taxon>Sar</taxon>
        <taxon>Alveolata</taxon>
        <taxon>Dinophyceae</taxon>
        <taxon>Suessiales</taxon>
        <taxon>Symbiodiniaceae</taxon>
        <taxon>Durusdinium</taxon>
    </lineage>
</organism>
<gene>
    <name evidence="3" type="ORF">CCMP2556_LOCUS10516</name>
</gene>